<proteinExistence type="predicted"/>
<dbReference type="Proteomes" id="UP000193431">
    <property type="component" value="Chromosome"/>
</dbReference>
<evidence type="ECO:0000256" key="1">
    <source>
        <dbReference type="SAM" id="Phobius"/>
    </source>
</evidence>
<organism evidence="2 3">
    <name type="scientific">Nonlabens spongiae</name>
    <dbReference type="NCBI Taxonomy" id="331648"/>
    <lineage>
        <taxon>Bacteria</taxon>
        <taxon>Pseudomonadati</taxon>
        <taxon>Bacteroidota</taxon>
        <taxon>Flavobacteriia</taxon>
        <taxon>Flavobacteriales</taxon>
        <taxon>Flavobacteriaceae</taxon>
        <taxon>Nonlabens</taxon>
    </lineage>
</organism>
<evidence type="ECO:0000313" key="3">
    <source>
        <dbReference type="Proteomes" id="UP000193431"/>
    </source>
</evidence>
<keyword evidence="3" id="KW-1185">Reference proteome</keyword>
<sequence>MDLKKRIFKIRMIKLVALATVIMTSAALIYFIWKHQGASFSPNDCLILLSLAVFVLCGLLGINNSERKLYNLKNDMDYKI</sequence>
<dbReference type="AlphaFoldDB" id="A0A1W6ML23"/>
<dbReference type="STRING" id="331648.BST97_10035"/>
<protein>
    <submittedName>
        <fullName evidence="2">Uncharacterized protein</fullName>
    </submittedName>
</protein>
<keyword evidence="1" id="KW-1133">Transmembrane helix</keyword>
<accession>A0A1W6ML23</accession>
<feature type="transmembrane region" description="Helical" evidence="1">
    <location>
        <begin position="45"/>
        <end position="63"/>
    </location>
</feature>
<dbReference type="EMBL" id="CP019344">
    <property type="protein sequence ID" value="ARN78300.1"/>
    <property type="molecule type" value="Genomic_DNA"/>
</dbReference>
<evidence type="ECO:0000313" key="2">
    <source>
        <dbReference type="EMBL" id="ARN78300.1"/>
    </source>
</evidence>
<keyword evidence="1" id="KW-0472">Membrane</keyword>
<keyword evidence="1" id="KW-0812">Transmembrane</keyword>
<name>A0A1W6ML23_9FLAO</name>
<feature type="transmembrane region" description="Helical" evidence="1">
    <location>
        <begin position="12"/>
        <end position="33"/>
    </location>
</feature>
<reference evidence="2 3" key="1">
    <citation type="submission" date="2016-11" db="EMBL/GenBank/DDBJ databases">
        <title>Trade-off between light-utilization and light-protection in marine flavobacteria.</title>
        <authorList>
            <person name="Kumagai Y."/>
        </authorList>
    </citation>
    <scope>NUCLEOTIDE SEQUENCE [LARGE SCALE GENOMIC DNA]</scope>
    <source>
        <strain evidence="2 3">JCM 13191</strain>
    </source>
</reference>
<dbReference type="RefSeq" id="WP_085767102.1">
    <property type="nucleotide sequence ID" value="NZ_CP019344.1"/>
</dbReference>
<gene>
    <name evidence="2" type="ORF">BST97_10035</name>
</gene>